<dbReference type="PANTHER" id="PTHR43236">
    <property type="entry name" value="ANTITOXIN HIGA1"/>
    <property type="match status" value="1"/>
</dbReference>
<dbReference type="OrthoDB" id="42613at2"/>
<reference evidence="2 3" key="1">
    <citation type="submission" date="2019-03" db="EMBL/GenBank/DDBJ databases">
        <title>Genomic Encyclopedia of Type Strains, Phase IV (KMG-IV): sequencing the most valuable type-strain genomes for metagenomic binning, comparative biology and taxonomic classification.</title>
        <authorList>
            <person name="Goeker M."/>
        </authorList>
    </citation>
    <scope>NUCLEOTIDE SEQUENCE [LARGE SCALE GENOMIC DNA]</scope>
    <source>
        <strain evidence="2 3">DSM 28697</strain>
    </source>
</reference>
<comment type="caution">
    <text evidence="2">The sequence shown here is derived from an EMBL/GenBank/DDBJ whole genome shotgun (WGS) entry which is preliminary data.</text>
</comment>
<keyword evidence="3" id="KW-1185">Reference proteome</keyword>
<dbReference type="PANTHER" id="PTHR43236:SF2">
    <property type="entry name" value="BLL0069 PROTEIN"/>
    <property type="match status" value="1"/>
</dbReference>
<dbReference type="Gene3D" id="1.10.10.2910">
    <property type="match status" value="1"/>
</dbReference>
<accession>A0A4R6TRR5</accession>
<evidence type="ECO:0000313" key="3">
    <source>
        <dbReference type="Proteomes" id="UP000295632"/>
    </source>
</evidence>
<evidence type="ECO:0000259" key="1">
    <source>
        <dbReference type="Pfam" id="PF06114"/>
    </source>
</evidence>
<dbReference type="EMBL" id="SNYJ01000019">
    <property type="protein sequence ID" value="TDQ36278.1"/>
    <property type="molecule type" value="Genomic_DNA"/>
</dbReference>
<evidence type="ECO:0000313" key="2">
    <source>
        <dbReference type="EMBL" id="TDQ36278.1"/>
    </source>
</evidence>
<proteinExistence type="predicted"/>
<protein>
    <submittedName>
        <fullName evidence="2">Uncharacterized protein DUF955</fullName>
    </submittedName>
</protein>
<dbReference type="InterPro" id="IPR052345">
    <property type="entry name" value="Rad_response_metalloprotease"/>
</dbReference>
<organism evidence="2 3">
    <name type="scientific">Aureibacillus halotolerans</name>
    <dbReference type="NCBI Taxonomy" id="1508390"/>
    <lineage>
        <taxon>Bacteria</taxon>
        <taxon>Bacillati</taxon>
        <taxon>Bacillota</taxon>
        <taxon>Bacilli</taxon>
        <taxon>Bacillales</taxon>
        <taxon>Bacillaceae</taxon>
        <taxon>Aureibacillus</taxon>
    </lineage>
</organism>
<dbReference type="Proteomes" id="UP000295632">
    <property type="component" value="Unassembled WGS sequence"/>
</dbReference>
<dbReference type="Pfam" id="PF06114">
    <property type="entry name" value="Peptidase_M78"/>
    <property type="match status" value="1"/>
</dbReference>
<name>A0A4R6TRR5_9BACI</name>
<sequence>MEAETAVHESDFQKLVQNYAEKFYKQNVKSDSIIIDLLEEIVSSLGIDVMYYNFNNTNDQSRPINGIYMRSTNISTKSHKIIINTLDDTKTQNFTLAHELFHHLLMEESPAKLRFVLNNEETLERAGDFFAASLLMNERKFRTHFNFLYKINTFEDLIFKLSDIFRVPYVSVVRRLNELNLLIDEYRDYLNFKESELLERRIEMMGNSLYDQPTHKPIFHPYVRLIENGLANKQLKLLESVKRLNKVNPERSEKLYSEYMERWNALDDEED</sequence>
<dbReference type="RefSeq" id="WP_133581801.1">
    <property type="nucleotide sequence ID" value="NZ_SNYJ01000019.1"/>
</dbReference>
<dbReference type="InterPro" id="IPR010359">
    <property type="entry name" value="IrrE_HExxH"/>
</dbReference>
<gene>
    <name evidence="2" type="ORF">EV213_11967</name>
</gene>
<feature type="domain" description="IrrE N-terminal-like" evidence="1">
    <location>
        <begin position="44"/>
        <end position="177"/>
    </location>
</feature>
<dbReference type="AlphaFoldDB" id="A0A4R6TRR5"/>